<comment type="caution">
    <text evidence="11">The sequence shown here is derived from an EMBL/GenBank/DDBJ whole genome shotgun (WGS) entry which is preliminary data.</text>
</comment>
<dbReference type="InterPro" id="IPR005200">
    <property type="entry name" value="Endo-beta-glucanase"/>
</dbReference>
<gene>
    <name evidence="11" type="ORF">DBV05_g1968</name>
</gene>
<dbReference type="Pfam" id="PF17652">
    <property type="entry name" value="Glyco_hydro81C"/>
    <property type="match status" value="1"/>
</dbReference>
<evidence type="ECO:0000313" key="11">
    <source>
        <dbReference type="EMBL" id="KAB2579390.1"/>
    </source>
</evidence>
<proteinExistence type="inferred from homology"/>
<evidence type="ECO:0000256" key="3">
    <source>
        <dbReference type="ARBA" id="ARBA00012780"/>
    </source>
</evidence>
<evidence type="ECO:0000256" key="5">
    <source>
        <dbReference type="ARBA" id="ARBA00023277"/>
    </source>
</evidence>
<sequence>MQFPGAASHPLAEPQQLRDSTYLASVPPTEQQGQEPTPVCNDTLPLTVTKTIYAASYHLISSSSLTTANAESSCSTSGYPNLLSSFSAILTPASTPTTPTVISTPSVLSIGATASPILQSIAPPLEPQPSGVVHTSLEYYPQVTTGNPWNRVQPSPAPNVSACRSNYSRPLTPGYKPNPNSYPYAPARMDSSNLFVAVPGNASIPEQITPRAPHPQGFAGIENAGTSPIQTNKFYANMFLGQRNQSVWTHPYSVSQAIGQVPAHSYGLAVSHIDRSQLAFGPDTPQGSKRYFISPIGIQSLILSATEIGPEANLTLDSLQDMSVNANLSPRAGAPPIITFPLVQGMGFVTAIYKNAQPSIDSGVFYRNVSGPFQVGSSYKYSILLNDGKNWVLYATPDSNNGAPVFSLNTNTTLTGPQGWSGIIQVAKNPAGTDGEAVLDRSAGVYPVSVDIFGSASGSTAQYGFTFGKAGNVAKTLLMYALPHHVQSFDGITSANKTMLALNTTTKGIATGVAADRWTMVEENVPIDMSFGPWALGRGNVASINSATVQCAIATAAGTELQQDIPAQTNLDSMYFSGKGLAKFATIIYAARDLAGDSAVASQGLEKLKAAFDVFVSNQQRHPLVYDNSWKGVVSSAGYDDPNVDFGNTYYNDHHFHYGYHVYTAAIIGYLDPSWLTERNVHYINTLVRDFANPIRGERFPFSRSFDWFHGHSWAKGLFESADGKDQESSSEDSFASYGLKLWGKVIGDVNMEARASLMLAIQNRSFNNYFLMQSTNAIQPPEIIGNKVTGILFENKIDWATYFSDAWWCKQGIHMIPVHVPSAYIRKPEFVEEEFDTFMSNGRIAEAEGGWRGLLESNLALVKPAEAYDFFADPEFNTTLLDGGASLTWYLAYTAALAGM</sequence>
<keyword evidence="6" id="KW-0326">Glycosidase</keyword>
<name>A0A5N5DP49_9PEZI</name>
<dbReference type="GO" id="GO:0071555">
    <property type="term" value="P:cell wall organization"/>
    <property type="evidence" value="ECO:0007669"/>
    <property type="project" value="UniProtKB-KW"/>
</dbReference>
<keyword evidence="7" id="KW-0961">Cell wall biogenesis/degradation</keyword>
<keyword evidence="8" id="KW-0624">Polysaccharide degradation</keyword>
<dbReference type="FunFam" id="2.70.98.30:FF:000006">
    <property type="entry name" value="Endo-1,3-beta-glucanase Engl1"/>
    <property type="match status" value="1"/>
</dbReference>
<feature type="domain" description="Glycosyl hydrolase family 81 N-terminal" evidence="9">
    <location>
        <begin position="214"/>
        <end position="535"/>
    </location>
</feature>
<comment type="similarity">
    <text evidence="2">Belongs to the glycosyl hydrolase 81 family.</text>
</comment>
<dbReference type="FunFam" id="1.10.287.1170:FF:000001">
    <property type="entry name" value="Endo-1,3-beta-glucanase Engl1"/>
    <property type="match status" value="1"/>
</dbReference>
<evidence type="ECO:0000259" key="10">
    <source>
        <dbReference type="Pfam" id="PF17652"/>
    </source>
</evidence>
<dbReference type="GO" id="GO:0009986">
    <property type="term" value="C:cell surface"/>
    <property type="evidence" value="ECO:0007669"/>
    <property type="project" value="TreeGrafter"/>
</dbReference>
<evidence type="ECO:0000256" key="6">
    <source>
        <dbReference type="ARBA" id="ARBA00023295"/>
    </source>
</evidence>
<dbReference type="OrthoDB" id="4473401at2759"/>
<keyword evidence="5" id="KW-0119">Carbohydrate metabolism</keyword>
<dbReference type="PROSITE" id="PS52008">
    <property type="entry name" value="GH81"/>
    <property type="match status" value="1"/>
</dbReference>
<reference evidence="11 12" key="1">
    <citation type="journal article" date="2019" name="Sci. Rep.">
        <title>A multi-omics analysis of the grapevine pathogen Lasiodiplodia theobromae reveals that temperature affects the expression of virulence- and pathogenicity-related genes.</title>
        <authorList>
            <person name="Felix C."/>
            <person name="Meneses R."/>
            <person name="Goncalves M.F.M."/>
            <person name="Tilleman L."/>
            <person name="Duarte A.S."/>
            <person name="Jorrin-Novo J.V."/>
            <person name="Van de Peer Y."/>
            <person name="Deforce D."/>
            <person name="Van Nieuwerburgh F."/>
            <person name="Esteves A.C."/>
            <person name="Alves A."/>
        </authorList>
    </citation>
    <scope>NUCLEOTIDE SEQUENCE [LARGE SCALE GENOMIC DNA]</scope>
    <source>
        <strain evidence="11 12">LA-SOL3</strain>
    </source>
</reference>
<evidence type="ECO:0000256" key="1">
    <source>
        <dbReference type="ARBA" id="ARBA00000382"/>
    </source>
</evidence>
<accession>A0A5N5DP49</accession>
<dbReference type="InterPro" id="IPR040451">
    <property type="entry name" value="GH81_N"/>
</dbReference>
<protein>
    <recommendedName>
        <fullName evidence="3">glucan endo-1,3-beta-D-glucosidase</fullName>
        <ecNumber evidence="3">3.2.1.39</ecNumber>
    </recommendedName>
</protein>
<evidence type="ECO:0000256" key="2">
    <source>
        <dbReference type="ARBA" id="ARBA00010730"/>
    </source>
</evidence>
<dbReference type="Pfam" id="PF03639">
    <property type="entry name" value="Glyco_hydro_81"/>
    <property type="match status" value="1"/>
</dbReference>
<dbReference type="Gene3D" id="1.10.287.1170">
    <property type="entry name" value="glycoside hydrolase family 81 endo-[beta] glucanase"/>
    <property type="match status" value="1"/>
</dbReference>
<feature type="domain" description="Glycosyl hydrolase family 81 C-terminal" evidence="10">
    <location>
        <begin position="546"/>
        <end position="892"/>
    </location>
</feature>
<comment type="catalytic activity">
    <reaction evidence="1">
        <text>Hydrolysis of (1-&gt;3)-beta-D-glucosidic linkages in (1-&gt;3)-beta-D-glucans.</text>
        <dbReference type="EC" id="3.2.1.39"/>
    </reaction>
</comment>
<evidence type="ECO:0000256" key="8">
    <source>
        <dbReference type="ARBA" id="ARBA00023326"/>
    </source>
</evidence>
<evidence type="ECO:0000256" key="4">
    <source>
        <dbReference type="ARBA" id="ARBA00022801"/>
    </source>
</evidence>
<keyword evidence="12" id="KW-1185">Reference proteome</keyword>
<evidence type="ECO:0000256" key="7">
    <source>
        <dbReference type="ARBA" id="ARBA00023316"/>
    </source>
</evidence>
<evidence type="ECO:0000259" key="9">
    <source>
        <dbReference type="Pfam" id="PF03639"/>
    </source>
</evidence>
<dbReference type="AlphaFoldDB" id="A0A5N5DP49"/>
<dbReference type="EMBL" id="VCHE01000007">
    <property type="protein sequence ID" value="KAB2579390.1"/>
    <property type="molecule type" value="Genomic_DNA"/>
</dbReference>
<organism evidence="11 12">
    <name type="scientific">Lasiodiplodia theobromae</name>
    <dbReference type="NCBI Taxonomy" id="45133"/>
    <lineage>
        <taxon>Eukaryota</taxon>
        <taxon>Fungi</taxon>
        <taxon>Dikarya</taxon>
        <taxon>Ascomycota</taxon>
        <taxon>Pezizomycotina</taxon>
        <taxon>Dothideomycetes</taxon>
        <taxon>Dothideomycetes incertae sedis</taxon>
        <taxon>Botryosphaeriales</taxon>
        <taxon>Botryosphaeriaceae</taxon>
        <taxon>Lasiodiplodia</taxon>
    </lineage>
</organism>
<dbReference type="PANTHER" id="PTHR31983:SF0">
    <property type="entry name" value="GLUCAN ENDO-1,3-BETA-D-GLUCOSIDASE 2"/>
    <property type="match status" value="1"/>
</dbReference>
<keyword evidence="4" id="KW-0378">Hydrolase</keyword>
<dbReference type="GO" id="GO:0000272">
    <property type="term" value="P:polysaccharide catabolic process"/>
    <property type="evidence" value="ECO:0007669"/>
    <property type="project" value="UniProtKB-KW"/>
</dbReference>
<dbReference type="GO" id="GO:0052861">
    <property type="term" value="F:endo-1,3(4)-beta-glucanase activity"/>
    <property type="evidence" value="ECO:0007669"/>
    <property type="project" value="InterPro"/>
</dbReference>
<dbReference type="Gene3D" id="2.70.98.30">
    <property type="entry name" value="Golgi alpha-mannosidase II, domain 4"/>
    <property type="match status" value="1"/>
</dbReference>
<dbReference type="InterPro" id="IPR040720">
    <property type="entry name" value="GH81_C"/>
</dbReference>
<dbReference type="EC" id="3.2.1.39" evidence="3"/>
<evidence type="ECO:0000313" key="12">
    <source>
        <dbReference type="Proteomes" id="UP000325902"/>
    </source>
</evidence>
<dbReference type="Proteomes" id="UP000325902">
    <property type="component" value="Unassembled WGS sequence"/>
</dbReference>
<dbReference type="GO" id="GO:0042973">
    <property type="term" value="F:glucan endo-1,3-beta-D-glucosidase activity"/>
    <property type="evidence" value="ECO:0007669"/>
    <property type="project" value="UniProtKB-EC"/>
</dbReference>
<dbReference type="PANTHER" id="PTHR31983">
    <property type="entry name" value="ENDO-1,3(4)-BETA-GLUCANASE 1"/>
    <property type="match status" value="1"/>
</dbReference>